<proteinExistence type="predicted"/>
<gene>
    <name evidence="1" type="ORF">LK996_01810</name>
</gene>
<organism evidence="1 2">
    <name type="scientific">Noviluteimonas lactosilytica</name>
    <dbReference type="NCBI Taxonomy" id="2888523"/>
    <lineage>
        <taxon>Bacteria</taxon>
        <taxon>Pseudomonadati</taxon>
        <taxon>Pseudomonadota</taxon>
        <taxon>Gammaproteobacteria</taxon>
        <taxon>Lysobacterales</taxon>
        <taxon>Lysobacteraceae</taxon>
        <taxon>Noviluteimonas</taxon>
    </lineage>
</organism>
<dbReference type="EMBL" id="JAJGAK010000001">
    <property type="protein sequence ID" value="MCC8361819.1"/>
    <property type="molecule type" value="Genomic_DNA"/>
</dbReference>
<dbReference type="Proteomes" id="UP001165293">
    <property type="component" value="Unassembled WGS sequence"/>
</dbReference>
<accession>A0ABS8JDZ1</accession>
<reference evidence="1" key="1">
    <citation type="submission" date="2021-10" db="EMBL/GenBank/DDBJ databases">
        <authorList>
            <person name="Lyu M."/>
            <person name="Wang X."/>
            <person name="Meng X."/>
            <person name="Xu K."/>
        </authorList>
    </citation>
    <scope>NUCLEOTIDE SEQUENCE</scope>
    <source>
        <strain evidence="1">A6</strain>
    </source>
</reference>
<name>A0ABS8JDZ1_9GAMM</name>
<evidence type="ECO:0000313" key="1">
    <source>
        <dbReference type="EMBL" id="MCC8361819.1"/>
    </source>
</evidence>
<sequence>MVIHLHAAAGDIDEVTSARARALGELATGFYPDMSWQNVEPQMASDWSRVRGNSNLGWNEVREEAHSAWQVAKLSKDACCCDDKPVQMQSAA</sequence>
<keyword evidence="2" id="KW-1185">Reference proteome</keyword>
<comment type="caution">
    <text evidence="1">The sequence shown here is derived from an EMBL/GenBank/DDBJ whole genome shotgun (WGS) entry which is preliminary data.</text>
</comment>
<protein>
    <submittedName>
        <fullName evidence="1">Uncharacterized protein</fullName>
    </submittedName>
</protein>
<dbReference type="RefSeq" id="WP_230525467.1">
    <property type="nucleotide sequence ID" value="NZ_JAJGAK010000001.1"/>
</dbReference>
<evidence type="ECO:0000313" key="2">
    <source>
        <dbReference type="Proteomes" id="UP001165293"/>
    </source>
</evidence>